<keyword evidence="5" id="KW-1185">Reference proteome</keyword>
<dbReference type="Pfam" id="PF00805">
    <property type="entry name" value="Pentapeptide"/>
    <property type="match status" value="1"/>
</dbReference>
<dbReference type="eggNOG" id="KOG0267">
    <property type="taxonomic scope" value="Eukaryota"/>
</dbReference>
<proteinExistence type="predicted"/>
<dbReference type="Gene3D" id="2.130.10.10">
    <property type="entry name" value="YVTN repeat-like/Quinoprotein amine dehydrogenase"/>
    <property type="match status" value="1"/>
</dbReference>
<dbReference type="STRING" id="5888.A0BID4"/>
<evidence type="ECO:0000313" key="4">
    <source>
        <dbReference type="EMBL" id="CAK58301.1"/>
    </source>
</evidence>
<dbReference type="HOGENOM" id="CLU_772645_0_0_1"/>
<evidence type="ECO:0000256" key="1">
    <source>
        <dbReference type="ARBA" id="ARBA00022574"/>
    </source>
</evidence>
<evidence type="ECO:0000256" key="3">
    <source>
        <dbReference type="PROSITE-ProRule" id="PRU00221"/>
    </source>
</evidence>
<evidence type="ECO:0000256" key="2">
    <source>
        <dbReference type="ARBA" id="ARBA00022737"/>
    </source>
</evidence>
<feature type="repeat" description="WD" evidence="3">
    <location>
        <begin position="212"/>
        <end position="253"/>
    </location>
</feature>
<feature type="repeat" description="WD" evidence="3">
    <location>
        <begin position="89"/>
        <end position="130"/>
    </location>
</feature>
<dbReference type="EMBL" id="CT867997">
    <property type="protein sequence ID" value="CAK58301.1"/>
    <property type="molecule type" value="Genomic_DNA"/>
</dbReference>
<dbReference type="PROSITE" id="PS50294">
    <property type="entry name" value="WD_REPEATS_REGION"/>
    <property type="match status" value="2"/>
</dbReference>
<gene>
    <name evidence="4" type="ORF">GSPATT00004673001</name>
</gene>
<dbReference type="SUPFAM" id="SSF117289">
    <property type="entry name" value="Nucleoporin domain"/>
    <property type="match status" value="1"/>
</dbReference>
<dbReference type="AlphaFoldDB" id="A0BID4"/>
<protein>
    <submittedName>
        <fullName evidence="4">Uncharacterized protein</fullName>
    </submittedName>
</protein>
<name>A0BID4_PARTE</name>
<dbReference type="GeneID" id="5011483"/>
<sequence length="359" mass="40863">MGQENYRISKIFNERYIQCGSNALHLLVLMKISFKEQCFENIRIRNTSLIGANMIRCDLSGSEFENVIISGINLNQAKLLNCINEGMQLNGHSGRLKQIFFSLDGKSLASCSVGKALYLWDVKTRKIKFNKKVTNVDSFCLSPNGTTLASSCNNLAYLWNLKTGKKICNLIGHKDTISQVWFSPNGTLLASGSWNGSVRLWDVKKSQSKANLDGDSECDKSICFSPDDTSLAFHSSDNSIVLWDVKTQSKLNYMDILVRLNHSVSLLIVLDQHLVVMISLSVYGMLKQDNKKPNQMVIHQQFIQSISLLMEPNQHQAAVKITSSFYIHQMYRQEIKNFYMLIMLKIRIFRKVFQHTLNL</sequence>
<dbReference type="InterPro" id="IPR015943">
    <property type="entry name" value="WD40/YVTN_repeat-like_dom_sf"/>
</dbReference>
<dbReference type="InterPro" id="IPR001680">
    <property type="entry name" value="WD40_rpt"/>
</dbReference>
<evidence type="ECO:0000313" key="5">
    <source>
        <dbReference type="Proteomes" id="UP000000600"/>
    </source>
</evidence>
<dbReference type="InterPro" id="IPR001646">
    <property type="entry name" value="5peptide_repeat"/>
</dbReference>
<feature type="repeat" description="WD" evidence="3">
    <location>
        <begin position="170"/>
        <end position="211"/>
    </location>
</feature>
<organism evidence="4 5">
    <name type="scientific">Paramecium tetraurelia</name>
    <dbReference type="NCBI Taxonomy" id="5888"/>
    <lineage>
        <taxon>Eukaryota</taxon>
        <taxon>Sar</taxon>
        <taxon>Alveolata</taxon>
        <taxon>Ciliophora</taxon>
        <taxon>Intramacronucleata</taxon>
        <taxon>Oligohymenophorea</taxon>
        <taxon>Peniculida</taxon>
        <taxon>Parameciidae</taxon>
        <taxon>Paramecium</taxon>
    </lineage>
</organism>
<reference evidence="4 5" key="1">
    <citation type="journal article" date="2006" name="Nature">
        <title>Global trends of whole-genome duplications revealed by the ciliate Paramecium tetraurelia.</title>
        <authorList>
            <consortium name="Genoscope"/>
            <person name="Aury J.-M."/>
            <person name="Jaillon O."/>
            <person name="Duret L."/>
            <person name="Noel B."/>
            <person name="Jubin C."/>
            <person name="Porcel B.M."/>
            <person name="Segurens B."/>
            <person name="Daubin V."/>
            <person name="Anthouard V."/>
            <person name="Aiach N."/>
            <person name="Arnaiz O."/>
            <person name="Billaut A."/>
            <person name="Beisson J."/>
            <person name="Blanc I."/>
            <person name="Bouhouche K."/>
            <person name="Camara F."/>
            <person name="Duharcourt S."/>
            <person name="Guigo R."/>
            <person name="Gogendeau D."/>
            <person name="Katinka M."/>
            <person name="Keller A.-M."/>
            <person name="Kissmehl R."/>
            <person name="Klotz C."/>
            <person name="Koll F."/>
            <person name="Le Moue A."/>
            <person name="Lepere C."/>
            <person name="Malinsky S."/>
            <person name="Nowacki M."/>
            <person name="Nowak J.K."/>
            <person name="Plattner H."/>
            <person name="Poulain J."/>
            <person name="Ruiz F."/>
            <person name="Serrano V."/>
            <person name="Zagulski M."/>
            <person name="Dessen P."/>
            <person name="Betermier M."/>
            <person name="Weissenbach J."/>
            <person name="Scarpelli C."/>
            <person name="Schachter V."/>
            <person name="Sperling L."/>
            <person name="Meyer E."/>
            <person name="Cohen J."/>
            <person name="Wincker P."/>
        </authorList>
    </citation>
    <scope>NUCLEOTIDE SEQUENCE [LARGE SCALE GENOMIC DNA]</scope>
    <source>
        <strain evidence="4 5">Stock d4-2</strain>
    </source>
</reference>
<dbReference type="InParanoid" id="A0BID4"/>
<keyword evidence="2" id="KW-0677">Repeat</keyword>
<accession>A0BID4</accession>
<dbReference type="PROSITE" id="PS00678">
    <property type="entry name" value="WD_REPEATS_1"/>
    <property type="match status" value="1"/>
</dbReference>
<dbReference type="PANTHER" id="PTHR45333:SF1">
    <property type="entry name" value="CHROMOSOME UNDETERMINED SCAFFOLD_625, WHOLE GENOME SHOTGUN SEQUENCE"/>
    <property type="match status" value="1"/>
</dbReference>
<dbReference type="RefSeq" id="XP_001425699.1">
    <property type="nucleotide sequence ID" value="XM_001425662.2"/>
</dbReference>
<dbReference type="Proteomes" id="UP000000600">
    <property type="component" value="Unassembled WGS sequence"/>
</dbReference>
<dbReference type="PANTHER" id="PTHR45333">
    <property type="entry name" value="MEMBRANE PROTEIN-RELATED"/>
    <property type="match status" value="1"/>
</dbReference>
<dbReference type="OrthoDB" id="354442at2759"/>
<dbReference type="PROSITE" id="PS50082">
    <property type="entry name" value="WD_REPEATS_2"/>
    <property type="match status" value="3"/>
</dbReference>
<dbReference type="Gene3D" id="2.160.20.80">
    <property type="entry name" value="E3 ubiquitin-protein ligase SopA"/>
    <property type="match status" value="1"/>
</dbReference>
<dbReference type="Pfam" id="PF00400">
    <property type="entry name" value="WD40"/>
    <property type="match status" value="4"/>
</dbReference>
<dbReference type="KEGG" id="ptm:GSPATT00004673001"/>
<dbReference type="InterPro" id="IPR019775">
    <property type="entry name" value="WD40_repeat_CS"/>
</dbReference>
<dbReference type="SMART" id="SM00320">
    <property type="entry name" value="WD40"/>
    <property type="match status" value="4"/>
</dbReference>
<keyword evidence="1 3" id="KW-0853">WD repeat</keyword>